<evidence type="ECO:0000256" key="2">
    <source>
        <dbReference type="ARBA" id="ARBA00022475"/>
    </source>
</evidence>
<dbReference type="STRING" id="762967.HMPREF9440_02408"/>
<evidence type="ECO:0000313" key="7">
    <source>
        <dbReference type="EMBL" id="EHY30249.1"/>
    </source>
</evidence>
<accession>H3KI06</accession>
<organism evidence="7 8">
    <name type="scientific">Sutterella parvirubra YIT 11816</name>
    <dbReference type="NCBI Taxonomy" id="762967"/>
    <lineage>
        <taxon>Bacteria</taxon>
        <taxon>Pseudomonadati</taxon>
        <taxon>Pseudomonadota</taxon>
        <taxon>Betaproteobacteria</taxon>
        <taxon>Burkholderiales</taxon>
        <taxon>Sutterellaceae</taxon>
        <taxon>Sutterella</taxon>
    </lineage>
</organism>
<protein>
    <submittedName>
        <fullName evidence="7">Threonine efflux protein</fullName>
    </submittedName>
</protein>
<comment type="caution">
    <text evidence="7">The sequence shown here is derived from an EMBL/GenBank/DDBJ whole genome shotgun (WGS) entry which is preliminary data.</text>
</comment>
<feature type="transmembrane region" description="Helical" evidence="6">
    <location>
        <begin position="69"/>
        <end position="91"/>
    </location>
</feature>
<comment type="subcellular location">
    <subcellularLocation>
        <location evidence="1">Cell membrane</location>
        <topology evidence="1">Multi-pass membrane protein</topology>
    </subcellularLocation>
</comment>
<dbReference type="EMBL" id="AFBQ01000369">
    <property type="protein sequence ID" value="EHY30249.1"/>
    <property type="molecule type" value="Genomic_DNA"/>
</dbReference>
<gene>
    <name evidence="7" type="ORF">HMPREF9440_02408</name>
</gene>
<keyword evidence="3 6" id="KW-0812">Transmembrane</keyword>
<dbReference type="Pfam" id="PF01810">
    <property type="entry name" value="LysE"/>
    <property type="match status" value="1"/>
</dbReference>
<keyword evidence="5 6" id="KW-0472">Membrane</keyword>
<keyword evidence="8" id="KW-1185">Reference proteome</keyword>
<evidence type="ECO:0000256" key="1">
    <source>
        <dbReference type="ARBA" id="ARBA00004651"/>
    </source>
</evidence>
<evidence type="ECO:0000313" key="8">
    <source>
        <dbReference type="Proteomes" id="UP000004956"/>
    </source>
</evidence>
<feature type="transmembrane region" description="Helical" evidence="6">
    <location>
        <begin position="38"/>
        <end position="63"/>
    </location>
</feature>
<dbReference type="AlphaFoldDB" id="H3KI06"/>
<name>H3KI06_9BURK</name>
<dbReference type="GO" id="GO:0005886">
    <property type="term" value="C:plasma membrane"/>
    <property type="evidence" value="ECO:0007669"/>
    <property type="project" value="UniProtKB-SubCell"/>
</dbReference>
<dbReference type="HOGENOM" id="CLU_079569_0_1_4"/>
<dbReference type="RefSeq" id="WP_008543807.1">
    <property type="nucleotide sequence ID" value="NZ_JH605018.1"/>
</dbReference>
<evidence type="ECO:0000256" key="6">
    <source>
        <dbReference type="SAM" id="Phobius"/>
    </source>
</evidence>
<dbReference type="PANTHER" id="PTHR30086">
    <property type="entry name" value="ARGININE EXPORTER PROTEIN ARGO"/>
    <property type="match status" value="1"/>
</dbReference>
<evidence type="ECO:0000256" key="4">
    <source>
        <dbReference type="ARBA" id="ARBA00022989"/>
    </source>
</evidence>
<dbReference type="GO" id="GO:0015171">
    <property type="term" value="F:amino acid transmembrane transporter activity"/>
    <property type="evidence" value="ECO:0007669"/>
    <property type="project" value="TreeGrafter"/>
</dbReference>
<reference evidence="7 8" key="1">
    <citation type="submission" date="2011-11" db="EMBL/GenBank/DDBJ databases">
        <authorList>
            <person name="Weinstock G."/>
            <person name="Sodergren E."/>
            <person name="Clifton S."/>
            <person name="Fulton L."/>
            <person name="Fulton B."/>
            <person name="Courtney L."/>
            <person name="Fronick C."/>
            <person name="Harrison M."/>
            <person name="Strong C."/>
            <person name="Farmer C."/>
            <person name="Delahaunty K."/>
            <person name="Markovic C."/>
            <person name="Hall O."/>
            <person name="Minx P."/>
            <person name="Tomlinson C."/>
            <person name="Mitreva M."/>
            <person name="Hou S."/>
            <person name="Chen J."/>
            <person name="Wollam A."/>
            <person name="Pepin K.H."/>
            <person name="Johnson M."/>
            <person name="Bhonagiri V."/>
            <person name="Zhang X."/>
            <person name="Suruliraj S."/>
            <person name="Warren W."/>
            <person name="Chinwalla A."/>
            <person name="Mardis E.R."/>
            <person name="Wilson R.K."/>
        </authorList>
    </citation>
    <scope>NUCLEOTIDE SEQUENCE [LARGE SCALE GENOMIC DNA]</scope>
    <source>
        <strain evidence="7 8">YIT 11816</strain>
    </source>
</reference>
<dbReference type="PANTHER" id="PTHR30086:SF19">
    <property type="entry name" value="THREONINE EFFLUX PROTEIN"/>
    <property type="match status" value="1"/>
</dbReference>
<dbReference type="PATRIC" id="fig|762967.3.peg.1898"/>
<feature type="transmembrane region" description="Helical" evidence="6">
    <location>
        <begin position="6"/>
        <end position="26"/>
    </location>
</feature>
<feature type="transmembrane region" description="Helical" evidence="6">
    <location>
        <begin position="161"/>
        <end position="183"/>
    </location>
</feature>
<dbReference type="OrthoDB" id="581870at2"/>
<feature type="transmembrane region" description="Helical" evidence="6">
    <location>
        <begin position="195"/>
        <end position="213"/>
    </location>
</feature>
<keyword evidence="2" id="KW-1003">Cell membrane</keyword>
<dbReference type="Proteomes" id="UP000004956">
    <property type="component" value="Unassembled WGS sequence"/>
</dbReference>
<evidence type="ECO:0000256" key="3">
    <source>
        <dbReference type="ARBA" id="ARBA00022692"/>
    </source>
</evidence>
<proteinExistence type="predicted"/>
<keyword evidence="4 6" id="KW-1133">Transmembrane helix</keyword>
<evidence type="ECO:0000256" key="5">
    <source>
        <dbReference type="ARBA" id="ARBA00023136"/>
    </source>
</evidence>
<sequence>MHSLLASLVVVQLIALMMPGPDFFFVTRTAVSQSRGKAILGVLGITVGCGVWAGLSMVGLHILFETAGWLRGIVTGLGGAYLLWMGANLLLSVWKSRRAAAHLTAAAETAEPELQTEGDMRHPFLFGLFTNLSNAKAIIYFGSVFTTFAAADLGLAGKLAVLGIVLLETFLWFGFVALVFGLPQMRRGYQRMSRVIDAAAGVIFAGFGAALLVEAVRLGI</sequence>
<dbReference type="InterPro" id="IPR001123">
    <property type="entry name" value="LeuE-type"/>
</dbReference>